<feature type="region of interest" description="Disordered" evidence="6">
    <location>
        <begin position="42"/>
        <end position="87"/>
    </location>
</feature>
<sequence>MPSDCNCQKNYYRCTSAGCPVRKHIERAVDNTNAVVITYKGVHDHDTPVPRKRSGPKSAVSSANSPITLDDLQNNTKQSHKSQTQWSVDKEVTAPRRLNRHFTPEPAPPPRCPTSANGRCIRHPSRPPVYPNIGEKAARKEKFLINVKVKDEDLTTSADIIVKAEEKELKNKHEFDLNKFYVGDKELDDNSEIQKMIISMLRIIVPDYF</sequence>
<feature type="domain" description="WRKY" evidence="7">
    <location>
        <begin position="9"/>
        <end position="48"/>
    </location>
</feature>
<evidence type="ECO:0000313" key="9">
    <source>
        <dbReference type="Proteomes" id="UP000653305"/>
    </source>
</evidence>
<dbReference type="SUPFAM" id="SSF118290">
    <property type="entry name" value="WRKY DNA-binding domain"/>
    <property type="match status" value="1"/>
</dbReference>
<comment type="caution">
    <text evidence="8">The sequence shown here is derived from an EMBL/GenBank/DDBJ whole genome shotgun (WGS) entry which is preliminary data.</text>
</comment>
<evidence type="ECO:0000313" key="8">
    <source>
        <dbReference type="EMBL" id="GFP83626.1"/>
    </source>
</evidence>
<proteinExistence type="predicted"/>
<dbReference type="InterPro" id="IPR044810">
    <property type="entry name" value="WRKY_plant"/>
</dbReference>
<gene>
    <name evidence="8" type="ORF">PHJA_000506000</name>
</gene>
<evidence type="ECO:0000256" key="3">
    <source>
        <dbReference type="ARBA" id="ARBA00023125"/>
    </source>
</evidence>
<keyword evidence="4" id="KW-0804">Transcription</keyword>
<evidence type="ECO:0000256" key="5">
    <source>
        <dbReference type="ARBA" id="ARBA00023242"/>
    </source>
</evidence>
<feature type="compositionally biased region" description="Polar residues" evidence="6">
    <location>
        <begin position="59"/>
        <end position="87"/>
    </location>
</feature>
<evidence type="ECO:0000256" key="6">
    <source>
        <dbReference type="SAM" id="MobiDB-lite"/>
    </source>
</evidence>
<protein>
    <submittedName>
        <fullName evidence="8">Probable WRKY transcription factor 32</fullName>
    </submittedName>
</protein>
<dbReference type="Proteomes" id="UP000653305">
    <property type="component" value="Unassembled WGS sequence"/>
</dbReference>
<accession>A0A830B9D9</accession>
<keyword evidence="5" id="KW-0539">Nucleus</keyword>
<evidence type="ECO:0000256" key="2">
    <source>
        <dbReference type="ARBA" id="ARBA00023015"/>
    </source>
</evidence>
<keyword evidence="3" id="KW-0238">DNA-binding</keyword>
<dbReference type="OrthoDB" id="764896at2759"/>
<dbReference type="GO" id="GO:0043565">
    <property type="term" value="F:sequence-specific DNA binding"/>
    <property type="evidence" value="ECO:0007669"/>
    <property type="project" value="InterPro"/>
</dbReference>
<dbReference type="Pfam" id="PF03106">
    <property type="entry name" value="WRKY"/>
    <property type="match status" value="1"/>
</dbReference>
<dbReference type="PANTHER" id="PTHR31221:SF150">
    <property type="entry name" value="WRKY TRANSCRIPTION FACTOR 32-RELATED"/>
    <property type="match status" value="1"/>
</dbReference>
<organism evidence="8 9">
    <name type="scientific">Phtheirospermum japonicum</name>
    <dbReference type="NCBI Taxonomy" id="374723"/>
    <lineage>
        <taxon>Eukaryota</taxon>
        <taxon>Viridiplantae</taxon>
        <taxon>Streptophyta</taxon>
        <taxon>Embryophyta</taxon>
        <taxon>Tracheophyta</taxon>
        <taxon>Spermatophyta</taxon>
        <taxon>Magnoliopsida</taxon>
        <taxon>eudicotyledons</taxon>
        <taxon>Gunneridae</taxon>
        <taxon>Pentapetalae</taxon>
        <taxon>asterids</taxon>
        <taxon>lamiids</taxon>
        <taxon>Lamiales</taxon>
        <taxon>Orobanchaceae</taxon>
        <taxon>Orobanchaceae incertae sedis</taxon>
        <taxon>Phtheirospermum</taxon>
    </lineage>
</organism>
<dbReference type="PROSITE" id="PS50811">
    <property type="entry name" value="WRKY"/>
    <property type="match status" value="1"/>
</dbReference>
<dbReference type="GO" id="GO:0005634">
    <property type="term" value="C:nucleus"/>
    <property type="evidence" value="ECO:0007669"/>
    <property type="project" value="UniProtKB-SubCell"/>
</dbReference>
<feature type="region of interest" description="Disordered" evidence="6">
    <location>
        <begin position="100"/>
        <end position="132"/>
    </location>
</feature>
<keyword evidence="9" id="KW-1185">Reference proteome</keyword>
<dbReference type="PANTHER" id="PTHR31221">
    <property type="entry name" value="WRKY TRANSCRIPTION FACTOR PROTEIN 1-RELATED"/>
    <property type="match status" value="1"/>
</dbReference>
<comment type="subcellular location">
    <subcellularLocation>
        <location evidence="1">Nucleus</location>
    </subcellularLocation>
</comment>
<evidence type="ECO:0000259" key="7">
    <source>
        <dbReference type="PROSITE" id="PS50811"/>
    </source>
</evidence>
<evidence type="ECO:0000256" key="4">
    <source>
        <dbReference type="ARBA" id="ARBA00023163"/>
    </source>
</evidence>
<dbReference type="Gene3D" id="2.20.25.80">
    <property type="entry name" value="WRKY domain"/>
    <property type="match status" value="1"/>
</dbReference>
<name>A0A830B9D9_9LAMI</name>
<evidence type="ECO:0000256" key="1">
    <source>
        <dbReference type="ARBA" id="ARBA00004123"/>
    </source>
</evidence>
<dbReference type="EMBL" id="BMAC01000066">
    <property type="protein sequence ID" value="GFP83626.1"/>
    <property type="molecule type" value="Genomic_DNA"/>
</dbReference>
<dbReference type="AlphaFoldDB" id="A0A830B9D9"/>
<dbReference type="GO" id="GO:0003700">
    <property type="term" value="F:DNA-binding transcription factor activity"/>
    <property type="evidence" value="ECO:0007669"/>
    <property type="project" value="InterPro"/>
</dbReference>
<dbReference type="InterPro" id="IPR036576">
    <property type="entry name" value="WRKY_dom_sf"/>
</dbReference>
<keyword evidence="2" id="KW-0805">Transcription regulation</keyword>
<dbReference type="InterPro" id="IPR003657">
    <property type="entry name" value="WRKY_dom"/>
</dbReference>
<reference evidence="8" key="1">
    <citation type="submission" date="2020-07" db="EMBL/GenBank/DDBJ databases">
        <title>Ethylene signaling mediates host invasion by parasitic plants.</title>
        <authorList>
            <person name="Yoshida S."/>
        </authorList>
    </citation>
    <scope>NUCLEOTIDE SEQUENCE</scope>
    <source>
        <strain evidence="8">Okayama</strain>
    </source>
</reference>
<dbReference type="SMART" id="SM00774">
    <property type="entry name" value="WRKY"/>
    <property type="match status" value="1"/>
</dbReference>